<organism evidence="1 2">
    <name type="scientific">Enterobacter asburiae</name>
    <dbReference type="NCBI Taxonomy" id="61645"/>
    <lineage>
        <taxon>Bacteria</taxon>
        <taxon>Pseudomonadati</taxon>
        <taxon>Pseudomonadota</taxon>
        <taxon>Gammaproteobacteria</taxon>
        <taxon>Enterobacterales</taxon>
        <taxon>Enterobacteriaceae</taxon>
        <taxon>Enterobacter</taxon>
        <taxon>Enterobacter cloacae complex</taxon>
    </lineage>
</organism>
<sequence>MAVKVIPWDGCYSVMTRPGGVCKEVVVPSYPRLYFHPDSETLLAVDQCDWHDLEQESNRLTYCLAQRVDALQRIEQLQKDLTTLGWVDVPERNRFQNLLKDEYRHLDEVCQTLRAELAALTPTENLPAATLLDENSKKNALGLMELIDVMSGKNGTKYVYVRSDKIRSHWRRYRLNSAEKKSGGKSFLRAVEYTDKDGQNHIRHEIDPEKLKGQLAKLKPSMKAWEVKLLDDNSGVWSLWAQEFNQSLEHSPYEGSGMAFDAQAQLLRWAYGASMKGLLNPFEIDIRTGRYRPKAELHGKTSVYANLALAEAKSSGKLHLPDNVGVKICYPLDPAKIPGGGMGILGTFRFDIELTLSGSVGASLGIEAGVNITGDRAKGLPVKAMPDEGYGFWRQIDVTKEGHMPLGGGAELGVFVGAEAGANVSGALVWLNPDRDEKYSTLAKVGMGGAAQAGGGLSGQLKFRWQDGKVRIEVSGGLCWGTGGKGSMSFEVDGPAIMSEFMPCLTYMLRNADYIRLMQIMMADDYYAFCAIPLLVGMYGINRVIDAGGNIAAELKKSWDKKESRVALMTNILNTKGDCLKFTPPESKGAAIAALIDTNLWDNVASPVSHGETTCEGGAVFSARKRAIIYALRWVQSQREYENVMQHLSKMPGEENSNWRINEQRVIAFLAQGETPKTYGFAGSLVPAARNITIEPSHYADNLRNLYLHLPEAPAIPPGHINMSTLPLREVLPTYLHSCTRLIYSMHGDTA</sequence>
<accession>A0A8I1G4S5</accession>
<gene>
    <name evidence="1" type="ORF">JGT27_18210</name>
</gene>
<name>A0A8I1G4S5_ENTAS</name>
<evidence type="ECO:0008006" key="3">
    <source>
        <dbReference type="Google" id="ProtNLM"/>
    </source>
</evidence>
<evidence type="ECO:0000313" key="2">
    <source>
        <dbReference type="Proteomes" id="UP000641429"/>
    </source>
</evidence>
<proteinExistence type="predicted"/>
<dbReference type="RefSeq" id="WP_199029024.1">
    <property type="nucleotide sequence ID" value="NZ_AP028420.1"/>
</dbReference>
<comment type="caution">
    <text evidence="1">The sequence shown here is derived from an EMBL/GenBank/DDBJ whole genome shotgun (WGS) entry which is preliminary data.</text>
</comment>
<dbReference type="EMBL" id="JAELXN010000068">
    <property type="protein sequence ID" value="MBJ6597630.1"/>
    <property type="molecule type" value="Genomic_DNA"/>
</dbReference>
<evidence type="ECO:0000313" key="1">
    <source>
        <dbReference type="EMBL" id="MBJ6597630.1"/>
    </source>
</evidence>
<reference evidence="1" key="1">
    <citation type="submission" date="2020-12" db="EMBL/GenBank/DDBJ databases">
        <title>Molecular epidemiology of VIM- metallo-b-lactamase-producing Enterobacter cloacae complex isolated in France between 2015 and 2018.</title>
        <authorList>
            <person name="Emeraud C."/>
            <person name="Petit C."/>
            <person name="Bonnin R."/>
            <person name="Naas T."/>
            <person name="Dortet L."/>
        </authorList>
    </citation>
    <scope>NUCLEOTIDE SEQUENCE</scope>
    <source>
        <strain evidence="1">170C2</strain>
    </source>
</reference>
<dbReference type="Proteomes" id="UP000641429">
    <property type="component" value="Unassembled WGS sequence"/>
</dbReference>
<dbReference type="AlphaFoldDB" id="A0A8I1G4S5"/>
<protein>
    <recommendedName>
        <fullName evidence="3">ATPase</fullName>
    </recommendedName>
</protein>